<dbReference type="Proteomes" id="UP000516314">
    <property type="component" value="Chromosome 2"/>
</dbReference>
<keyword evidence="5" id="KW-0863">Zinc-finger</keyword>
<dbReference type="FunFam" id="3.40.50.300:FF:001647">
    <property type="entry name" value="Extra-large guanine nucleotide-binding protein 1"/>
    <property type="match status" value="1"/>
</dbReference>
<reference evidence="15 16" key="1">
    <citation type="submission" date="2020-09" db="EMBL/GenBank/DDBJ databases">
        <authorList>
            <person name="Ashkenazy H."/>
        </authorList>
    </citation>
    <scope>NUCLEOTIDE SEQUENCE [LARGE SCALE GENOMIC DNA]</scope>
    <source>
        <strain evidence="16">cv. Cdm-0</strain>
    </source>
</reference>
<dbReference type="GO" id="GO:0007186">
    <property type="term" value="P:G protein-coupled receptor signaling pathway"/>
    <property type="evidence" value="ECO:0007669"/>
    <property type="project" value="InterPro"/>
</dbReference>
<keyword evidence="9" id="KW-0807">Transducer</keyword>
<dbReference type="EMBL" id="LR881467">
    <property type="protein sequence ID" value="CAD5319299.1"/>
    <property type="molecule type" value="Genomic_DNA"/>
</dbReference>
<dbReference type="GO" id="GO:0005634">
    <property type="term" value="C:nucleus"/>
    <property type="evidence" value="ECO:0007669"/>
    <property type="project" value="UniProtKB-SubCell"/>
</dbReference>
<dbReference type="SMART" id="SM00275">
    <property type="entry name" value="G_alpha"/>
    <property type="match status" value="1"/>
</dbReference>
<dbReference type="GO" id="GO:0005525">
    <property type="term" value="F:GTP binding"/>
    <property type="evidence" value="ECO:0007669"/>
    <property type="project" value="UniProtKB-KW"/>
</dbReference>
<comment type="cofactor">
    <cofactor evidence="1">
        <name>Ca(2+)</name>
        <dbReference type="ChEBI" id="CHEBI:29108"/>
    </cofactor>
</comment>
<dbReference type="PANTHER" id="PTHR36486">
    <property type="entry name" value="OS01G0977800 PROTEIN"/>
    <property type="match status" value="1"/>
</dbReference>
<feature type="binding site" evidence="13">
    <location>
        <position position="671"/>
    </location>
    <ligand>
        <name>Mg(2+)</name>
        <dbReference type="ChEBI" id="CHEBI:18420"/>
    </ligand>
</feature>
<proteinExistence type="inferred from homology"/>
<evidence type="ECO:0000256" key="14">
    <source>
        <dbReference type="SAM" id="MobiDB-lite"/>
    </source>
</evidence>
<dbReference type="GO" id="GO:0008270">
    <property type="term" value="F:zinc ion binding"/>
    <property type="evidence" value="ECO:0007669"/>
    <property type="project" value="UniProtKB-KW"/>
</dbReference>
<evidence type="ECO:0000256" key="13">
    <source>
        <dbReference type="PIRSR" id="PIRSR601019-2"/>
    </source>
</evidence>
<evidence type="ECO:0000256" key="11">
    <source>
        <dbReference type="ARBA" id="ARBA00060880"/>
    </source>
</evidence>
<dbReference type="InterPro" id="IPR053057">
    <property type="entry name" value="XLG_GTP-binding"/>
</dbReference>
<dbReference type="FunFam" id="1.10.400.10:FF:000005">
    <property type="entry name" value="Extra-large guanine nucleotide-binding protein 3"/>
    <property type="match status" value="1"/>
</dbReference>
<sequence length="888" mass="98809">MPLKEDDCCLFAEEYDGPPLSYNIPCAVPINVEKIPVAAVVSPVCISDNMSFPVIQPILSVESKKFLIDSVSPTSVIANCGSNQLELVSDSITVSPTSVIEHTEEEEEEEGGDGEDCELSSSGELLLRSCSVKESLDLNESSSNPLVPDWESNESVLSMDYPSSRVTGDCVSETNGDGKKQPVVTFLGIASDDGFEEKESCSNQRRVRVVPVKKQPQTKGKKGSCYRCFKGSRFTEKEVCLVCNAKYCNSCVLRAMGSMPEGRKCVTCIGFPIDESKRGSLGKCSRMLKRLLNDLEVKQIMKTERFCEANQLPAEYVYVNGQPLYPEELVTLQTCSNPPKKLKPGDYWYDKVSGLWGKEGEKPYQIISPHLNVGGPISPEASNGNTQVFINGREITKVELRMLQLAGVQCAGNPHFWVNEDGSYQEEGQKNTKGYIWGKAGTKLLCAVLSLPVPSKSTANASGEQLYSANSRSILDHLEHRTLQKILLVGNSGSGTSTIFKQAKILYKDVPFLEDERENIKVIIQTNVYGYLGMLLEGRERFEEEALALRNTKQCVLENIPADEGDAKSNDKTVTMYSIGPRLKAFSDWLLKTMAAGNLGVIFPAASREYAPLVEELWRDAAIQATYKRRSELGLLPSVASYFLERAIDVLTPDYEPSDLDILYAEGVTSSSGLACLDFSFPQTASEENLDPSDHHDSLLRYQLIRVPSRGLGENCKWIDMFEDVGMVVFVVSMSDYDQVSEDGTNKMLLTKKLFESIITHPIFENMDFLLILNKYDLLEEKVERVPLARCEWFQDFNPVVSRHRGSNNGNPTLGQLAFHFMAVKFKRFYSSLTGKKLFVSSSKSLDPNSVDSSLKLAMEILKWSEERTNICMSEYSMYSTEPSSFSN</sequence>
<dbReference type="PANTHER" id="PTHR36486:SF4">
    <property type="entry name" value="PH DOMAIN-CONTAINING PROTEIN"/>
    <property type="match status" value="1"/>
</dbReference>
<evidence type="ECO:0000256" key="3">
    <source>
        <dbReference type="ARBA" id="ARBA00022723"/>
    </source>
</evidence>
<gene>
    <name evidence="15" type="ORF">AT9943_LOCUS7485</name>
</gene>
<feature type="binding site" evidence="13">
    <location>
        <position position="497"/>
    </location>
    <ligand>
        <name>Mg(2+)</name>
        <dbReference type="ChEBI" id="CHEBI:18420"/>
    </ligand>
</feature>
<protein>
    <submittedName>
        <fullName evidence="15">(thale cress) hypothetical protein</fullName>
    </submittedName>
</protein>
<name>A0A7G2EAF9_ARATH</name>
<evidence type="ECO:0000256" key="6">
    <source>
        <dbReference type="ARBA" id="ARBA00022833"/>
    </source>
</evidence>
<evidence type="ECO:0000313" key="16">
    <source>
        <dbReference type="Proteomes" id="UP000516314"/>
    </source>
</evidence>
<feature type="binding site" evidence="12">
    <location>
        <begin position="774"/>
        <end position="777"/>
    </location>
    <ligand>
        <name>GTP</name>
        <dbReference type="ChEBI" id="CHEBI:37565"/>
    </ligand>
</feature>
<dbReference type="Pfam" id="PF00503">
    <property type="entry name" value="G-alpha"/>
    <property type="match status" value="1"/>
</dbReference>
<evidence type="ECO:0000256" key="8">
    <source>
        <dbReference type="ARBA" id="ARBA00023134"/>
    </source>
</evidence>
<dbReference type="AlphaFoldDB" id="A0A7G2EAF9"/>
<accession>A0A7G2EAF9</accession>
<keyword evidence="10" id="KW-0539">Nucleus</keyword>
<evidence type="ECO:0000256" key="5">
    <source>
        <dbReference type="ARBA" id="ARBA00022771"/>
    </source>
</evidence>
<comment type="similarity">
    <text evidence="11">Belongs to the G-alpha family. XLG subfamily.</text>
</comment>
<dbReference type="InterPro" id="IPR001019">
    <property type="entry name" value="Gprotein_alpha_su"/>
</dbReference>
<dbReference type="SUPFAM" id="SSF52540">
    <property type="entry name" value="P-loop containing nucleoside triphosphate hydrolases"/>
    <property type="match status" value="1"/>
</dbReference>
<dbReference type="Gene3D" id="3.40.50.300">
    <property type="entry name" value="P-loop containing nucleotide triphosphate hydrolases"/>
    <property type="match status" value="1"/>
</dbReference>
<keyword evidence="3 13" id="KW-0479">Metal-binding</keyword>
<organism evidence="15 16">
    <name type="scientific">Arabidopsis thaliana</name>
    <name type="common">Mouse-ear cress</name>
    <dbReference type="NCBI Taxonomy" id="3702"/>
    <lineage>
        <taxon>Eukaryota</taxon>
        <taxon>Viridiplantae</taxon>
        <taxon>Streptophyta</taxon>
        <taxon>Embryophyta</taxon>
        <taxon>Tracheophyta</taxon>
        <taxon>Spermatophyta</taxon>
        <taxon>Magnoliopsida</taxon>
        <taxon>eudicotyledons</taxon>
        <taxon>Gunneridae</taxon>
        <taxon>Pentapetalae</taxon>
        <taxon>rosids</taxon>
        <taxon>malvids</taxon>
        <taxon>Brassicales</taxon>
        <taxon>Brassicaceae</taxon>
        <taxon>Camelineae</taxon>
        <taxon>Arabidopsis</taxon>
    </lineage>
</organism>
<evidence type="ECO:0000256" key="2">
    <source>
        <dbReference type="ARBA" id="ARBA00004123"/>
    </source>
</evidence>
<feature type="compositionally biased region" description="Acidic residues" evidence="14">
    <location>
        <begin position="103"/>
        <end position="118"/>
    </location>
</feature>
<keyword evidence="8 12" id="KW-0342">GTP-binding</keyword>
<keyword evidence="13" id="KW-0460">Magnesium</keyword>
<evidence type="ECO:0000256" key="12">
    <source>
        <dbReference type="PIRSR" id="PIRSR601019-1"/>
    </source>
</evidence>
<evidence type="ECO:0000313" key="15">
    <source>
        <dbReference type="EMBL" id="CAD5319299.1"/>
    </source>
</evidence>
<keyword evidence="4 12" id="KW-0547">Nucleotide-binding</keyword>
<keyword evidence="7" id="KW-0106">Calcium</keyword>
<evidence type="ECO:0000256" key="4">
    <source>
        <dbReference type="ARBA" id="ARBA00022741"/>
    </source>
</evidence>
<dbReference type="GO" id="GO:0003924">
    <property type="term" value="F:GTPase activity"/>
    <property type="evidence" value="ECO:0007669"/>
    <property type="project" value="InterPro"/>
</dbReference>
<dbReference type="InterPro" id="IPR027417">
    <property type="entry name" value="P-loop_NTPase"/>
</dbReference>
<dbReference type="Gene3D" id="1.10.400.10">
    <property type="entry name" value="GI Alpha 1, domain 2-like"/>
    <property type="match status" value="1"/>
</dbReference>
<dbReference type="PRINTS" id="PR00318">
    <property type="entry name" value="GPROTEINA"/>
</dbReference>
<evidence type="ECO:0000256" key="9">
    <source>
        <dbReference type="ARBA" id="ARBA00023224"/>
    </source>
</evidence>
<evidence type="ECO:0000256" key="10">
    <source>
        <dbReference type="ARBA" id="ARBA00023242"/>
    </source>
</evidence>
<dbReference type="GO" id="GO:0031683">
    <property type="term" value="F:G-protein beta/gamma-subunit complex binding"/>
    <property type="evidence" value="ECO:0007669"/>
    <property type="project" value="InterPro"/>
</dbReference>
<comment type="subcellular location">
    <subcellularLocation>
        <location evidence="2">Nucleus</location>
    </subcellularLocation>
</comment>
<feature type="region of interest" description="Disordered" evidence="14">
    <location>
        <begin position="98"/>
        <end position="119"/>
    </location>
</feature>
<keyword evidence="6" id="KW-0862">Zinc</keyword>
<dbReference type="SUPFAM" id="SSF47895">
    <property type="entry name" value="Transducin (alpha subunit), insertion domain"/>
    <property type="match status" value="1"/>
</dbReference>
<evidence type="ECO:0000256" key="7">
    <source>
        <dbReference type="ARBA" id="ARBA00022837"/>
    </source>
</evidence>
<dbReference type="PROSITE" id="PS51882">
    <property type="entry name" value="G_ALPHA"/>
    <property type="match status" value="1"/>
</dbReference>
<evidence type="ECO:0000256" key="1">
    <source>
        <dbReference type="ARBA" id="ARBA00001913"/>
    </source>
</evidence>
<dbReference type="CDD" id="cd00066">
    <property type="entry name" value="G-alpha"/>
    <property type="match status" value="1"/>
</dbReference>
<dbReference type="InterPro" id="IPR011025">
    <property type="entry name" value="GproteinA_insert"/>
</dbReference>